<dbReference type="PANTHER" id="PTHR42535:SF2">
    <property type="entry name" value="CHROMOSOME UNDETERMINED SCAFFOLD_146, WHOLE GENOME SHOTGUN SEQUENCE"/>
    <property type="match status" value="1"/>
</dbReference>
<dbReference type="InterPro" id="IPR013320">
    <property type="entry name" value="ConA-like_dom_sf"/>
</dbReference>
<reference evidence="3" key="1">
    <citation type="journal article" date="2014" name="Int. J. Syst. Evol. Microbiol.">
        <title>Complete genome sequence of Corynebacterium casei LMG S-19264T (=DSM 44701T), isolated from a smear-ripened cheese.</title>
        <authorList>
            <consortium name="US DOE Joint Genome Institute (JGI-PGF)"/>
            <person name="Walter F."/>
            <person name="Albersmeier A."/>
            <person name="Kalinowski J."/>
            <person name="Ruckert C."/>
        </authorList>
    </citation>
    <scope>NUCLEOTIDE SEQUENCE</scope>
    <source>
        <strain evidence="3">NBRC 110023</strain>
    </source>
</reference>
<evidence type="ECO:0000313" key="4">
    <source>
        <dbReference type="Proteomes" id="UP001156601"/>
    </source>
</evidence>
<protein>
    <recommendedName>
        <fullName evidence="2">DUF6701 domain-containing protein</fullName>
    </recommendedName>
</protein>
<dbReference type="SUPFAM" id="SSF49899">
    <property type="entry name" value="Concanavalin A-like lectins/glucanases"/>
    <property type="match status" value="3"/>
</dbReference>
<dbReference type="Pfam" id="PF13385">
    <property type="entry name" value="Laminin_G_3"/>
    <property type="match status" value="3"/>
</dbReference>
<evidence type="ECO:0000259" key="2">
    <source>
        <dbReference type="Pfam" id="PF20419"/>
    </source>
</evidence>
<dbReference type="Proteomes" id="UP001156601">
    <property type="component" value="Unassembled WGS sequence"/>
</dbReference>
<comment type="caution">
    <text evidence="3">The sequence shown here is derived from an EMBL/GenBank/DDBJ whole genome shotgun (WGS) entry which is preliminary data.</text>
</comment>
<gene>
    <name evidence="3" type="ORF">GCM10007852_31530</name>
</gene>
<feature type="chain" id="PRO_5041344907" description="DUF6701 domain-containing protein" evidence="1">
    <location>
        <begin position="27"/>
        <end position="1673"/>
    </location>
</feature>
<keyword evidence="1" id="KW-0732">Signal</keyword>
<dbReference type="Pfam" id="PF20419">
    <property type="entry name" value="DUF6701"/>
    <property type="match status" value="1"/>
</dbReference>
<dbReference type="InterPro" id="IPR046524">
    <property type="entry name" value="DUF6701"/>
</dbReference>
<feature type="signal peptide" evidence="1">
    <location>
        <begin position="1"/>
        <end position="26"/>
    </location>
</feature>
<accession>A0AA37WLK0</accession>
<keyword evidence="4" id="KW-1185">Reference proteome</keyword>
<proteinExistence type="predicted"/>
<reference evidence="3" key="2">
    <citation type="submission" date="2023-01" db="EMBL/GenBank/DDBJ databases">
        <title>Draft genome sequence of Agaribacter marinus strain NBRC 110023.</title>
        <authorList>
            <person name="Sun Q."/>
            <person name="Mori K."/>
        </authorList>
    </citation>
    <scope>NUCLEOTIDE SEQUENCE</scope>
    <source>
        <strain evidence="3">NBRC 110023</strain>
    </source>
</reference>
<sequence>MMLGAKYLRTLVALITSLLFLHQANAAICSAVFPDVASSSSRAGGISFDAFAQLIGTDEFIDIPITRDDATRSCNTDACQYSGNTSQALTLPNFAYTNSSQDYFVPMNSNDSVAQGNRDQIFVYQNSTLHMTNNNIESRIDEMHIDDNSTLILDGGVYWFNYLDMDSNAKIVVSNGEQAIIYINTSNFEQNLRFNWDGLPNQLVVVTYTNFSPATNTFFKGYLYSNADVIWDNFGELVGGVNAINISIGESGDFYFDASGISTAEFNGTCVLDANVPSPILYYSMDMCAASSAINDDISANDGNASGGTGVGYTSPYCQAASFDGADSLIDIPDGPIFDLPNGSISFWVYTSDLRHSGSPSAGRMAIFSKDARGLWVSGNLTLWIDDNGSVRVRHQNSSQEQYLNTTNLIQENRWHHIVYSWGAQGMHIFVDGTLSQSFSAFTSGIASGSIPMALGASSWQYEPVSSSSRTSQLRDFFKGFIDEFTLFNVQLNEAQVASINTMSSQACTDCTNDPVLISHWSSDVCSFSNDALIDVISGHNGVIRQGVSLNHASRFCQGLRFTGSSSYATVAHHDDMKVANGAISLWFKLDDLSHSERSHAGGNGLLSKDTINFADGGHLTINVTAAGEINVRHQSQSASTTFTSADVVQEGQWHHLVYSFGALGTQIYLDGQLVLADSSHTNGLQNNADDWVIGATSRRRSRGNFSANQYNDFMLGDIDEIKLYENQPSGQDVVAWYNESANTCTTCNSLLAHYSFDEVESSAIQVSDISGNNREGELDSLLDVILPTDNVYCKGFQADDNTTSAEQVYFDTKVDANELGDQGAISFWFRYPNNWNDGQSVMLFDASNPSASGGAKYLFLAKRNSGALRFGIEDIDDIGFDIDTTAFTYPANEWVHIGVQWNMDARQYRVFVNGAEAIEASYSSGRGIADLTSIVFGDNKSTYIVNEMSDNAAGGIFDDIRLYSQAVDEAQFKADYDDATPCDAVNHYRIEHPETATTCTDPSIVIKACANDTCSELVNDNVTLQMTPSDAWHNSIVSFSGSTTISLQHRTAGNLTLGSDRQSPIAPIRCSSDCEITYQDVGLEFFNRSTGGTDFSAAAFVAEAALTQVGVRAIGGSGGSCEALVDGDQTLDLTYQCIATPDAPYTPSTCNVPFAGISLSSGSSHSGTITLRFDENGEADFGDFSFADVGQLQLSISGEVNGAVISGANTTLKLIPDTLQITGDNTSVIPAGTAFNLRIEALGANANVLPGYQNAAFGAAVVRQLPMGSSAVDAAFYLDEDNNLQSAIASAYTNLPAIHFSNGAYTSSEAFMEESGQYELSVRDENYLGSTIGSNTLQLGRFTPAYFDVQANQPEFTDSCSAAFTYVGQTFAYSFATQPALTVTAYNTRGQITQNYANTEWRLNPTQSTINSAFFYSSDAVYSGDLIVENIGQGPRQSNINVYDGIGTFEIDNTTFRYEKVASPTGNDTSPFDAIVNLNISANFFTDSDGICYQTSYPSVCSALDIQDITGTQMRYGRLLAENTFGPENTSLHVPLKAEYLDGGQWRVNDLDSCTSIDLAMSRLDIRLSHDTESSNNLVSRIDGLTSTGNLTFGLSDASDLQIAPVIASGEAVAGSFFLHLVPQNSLEHWSEHLNIDWDQDGDIDDEDTPTAAVSFGLFRGNDKTIHWREVF</sequence>
<dbReference type="Gene3D" id="2.60.120.200">
    <property type="match status" value="3"/>
</dbReference>
<name>A0AA37WLK0_9ALTE</name>
<organism evidence="3 4">
    <name type="scientific">Agaribacter marinus</name>
    <dbReference type="NCBI Taxonomy" id="1431249"/>
    <lineage>
        <taxon>Bacteria</taxon>
        <taxon>Pseudomonadati</taxon>
        <taxon>Pseudomonadota</taxon>
        <taxon>Gammaproteobacteria</taxon>
        <taxon>Alteromonadales</taxon>
        <taxon>Alteromonadaceae</taxon>
        <taxon>Agaribacter</taxon>
    </lineage>
</organism>
<evidence type="ECO:0000313" key="3">
    <source>
        <dbReference type="EMBL" id="GLR72245.1"/>
    </source>
</evidence>
<dbReference type="EMBL" id="BSOT01000009">
    <property type="protein sequence ID" value="GLR72245.1"/>
    <property type="molecule type" value="Genomic_DNA"/>
</dbReference>
<feature type="domain" description="DUF6701" evidence="2">
    <location>
        <begin position="1072"/>
        <end position="1672"/>
    </location>
</feature>
<evidence type="ECO:0000256" key="1">
    <source>
        <dbReference type="SAM" id="SignalP"/>
    </source>
</evidence>
<dbReference type="PANTHER" id="PTHR42535">
    <property type="entry name" value="OOKINETE PROTEIN, PUTATIVE-RELATED"/>
    <property type="match status" value="1"/>
</dbReference>